<keyword evidence="4 6" id="KW-0067">ATP-binding</keyword>
<proteinExistence type="inferred from homology"/>
<dbReference type="PROSITE" id="PS50893">
    <property type="entry name" value="ABC_TRANSPORTER_2"/>
    <property type="match status" value="1"/>
</dbReference>
<dbReference type="InterPro" id="IPR003439">
    <property type="entry name" value="ABC_transporter-like_ATP-bd"/>
</dbReference>
<dbReference type="Proteomes" id="UP001257914">
    <property type="component" value="Unassembled WGS sequence"/>
</dbReference>
<dbReference type="PROSITE" id="PS00211">
    <property type="entry name" value="ABC_TRANSPORTER_1"/>
    <property type="match status" value="1"/>
</dbReference>
<keyword evidence="7" id="KW-1185">Reference proteome</keyword>
<dbReference type="InterPro" id="IPR003593">
    <property type="entry name" value="AAA+_ATPase"/>
</dbReference>
<organism evidence="6 7">
    <name type="scientific">Psychrosphaera aquimarina</name>
    <dbReference type="NCBI Taxonomy" id="2044854"/>
    <lineage>
        <taxon>Bacteria</taxon>
        <taxon>Pseudomonadati</taxon>
        <taxon>Pseudomonadota</taxon>
        <taxon>Gammaproteobacteria</taxon>
        <taxon>Alteromonadales</taxon>
        <taxon>Pseudoalteromonadaceae</taxon>
        <taxon>Psychrosphaera</taxon>
    </lineage>
</organism>
<keyword evidence="2" id="KW-0813">Transport</keyword>
<dbReference type="InterPro" id="IPR017871">
    <property type="entry name" value="ABC_transporter-like_CS"/>
</dbReference>
<evidence type="ECO:0000256" key="3">
    <source>
        <dbReference type="ARBA" id="ARBA00022741"/>
    </source>
</evidence>
<dbReference type="PANTHER" id="PTHR43335:SF2">
    <property type="entry name" value="ABC TRANSPORTER, ATP-BINDING PROTEIN"/>
    <property type="match status" value="1"/>
</dbReference>
<evidence type="ECO:0000256" key="4">
    <source>
        <dbReference type="ARBA" id="ARBA00022840"/>
    </source>
</evidence>
<keyword evidence="3" id="KW-0547">Nucleotide-binding</keyword>
<protein>
    <submittedName>
        <fullName evidence="6">ABC transporter ATP-binding protein</fullName>
    </submittedName>
</protein>
<evidence type="ECO:0000259" key="5">
    <source>
        <dbReference type="PROSITE" id="PS50893"/>
    </source>
</evidence>
<evidence type="ECO:0000313" key="7">
    <source>
        <dbReference type="Proteomes" id="UP001257914"/>
    </source>
</evidence>
<dbReference type="InterPro" id="IPR027417">
    <property type="entry name" value="P-loop_NTPase"/>
</dbReference>
<comment type="similarity">
    <text evidence="1">Belongs to the ABC transporter superfamily.</text>
</comment>
<dbReference type="Pfam" id="PF00005">
    <property type="entry name" value="ABC_tran"/>
    <property type="match status" value="1"/>
</dbReference>
<dbReference type="PANTHER" id="PTHR43335">
    <property type="entry name" value="ABC TRANSPORTER, ATP-BINDING PROTEIN"/>
    <property type="match status" value="1"/>
</dbReference>
<dbReference type="RefSeq" id="WP_315947053.1">
    <property type="nucleotide sequence ID" value="NZ_JAWCUA010000007.1"/>
</dbReference>
<gene>
    <name evidence="6" type="ORF">RT723_10655</name>
</gene>
<comment type="caution">
    <text evidence="6">The sequence shown here is derived from an EMBL/GenBank/DDBJ whole genome shotgun (WGS) entry which is preliminary data.</text>
</comment>
<evidence type="ECO:0000256" key="1">
    <source>
        <dbReference type="ARBA" id="ARBA00005417"/>
    </source>
</evidence>
<dbReference type="Gene3D" id="3.40.50.300">
    <property type="entry name" value="P-loop containing nucleotide triphosphate hydrolases"/>
    <property type="match status" value="1"/>
</dbReference>
<sequence length="299" mass="33013">MLTIKNLSKQYNNGVHALDDINLTIGKGMFGLLGPNGAGKSSLMRTLATLQLPDSGSITFDGIDVLTQPNKIKQVLGYLPQDFGVYPRVSAYELLDYLAIMKGLTNPKVRKEQVLALLQQTNLYEHRHNYVANFSGGMKRRFGIAQSLLADPKLIMVDEPTAGLDPEERNRFYNLLSEVGKNIILILSTHIIEDIQDLCTDMAIINRGQVLKQGSPKALMAELQGQVWCKQSGNLNLKQLAAQHQILSTKSNGAQKAVHVHSQHQPDSDFTLVEPSLEDAYFKALNSEKAISSASNNQE</sequence>
<evidence type="ECO:0000256" key="2">
    <source>
        <dbReference type="ARBA" id="ARBA00022448"/>
    </source>
</evidence>
<accession>A0ABU3R196</accession>
<dbReference type="GO" id="GO:0005524">
    <property type="term" value="F:ATP binding"/>
    <property type="evidence" value="ECO:0007669"/>
    <property type="project" value="UniProtKB-KW"/>
</dbReference>
<dbReference type="SMART" id="SM00382">
    <property type="entry name" value="AAA"/>
    <property type="match status" value="1"/>
</dbReference>
<name>A0ABU3R196_9GAMM</name>
<feature type="domain" description="ABC transporter" evidence="5">
    <location>
        <begin position="2"/>
        <end position="232"/>
    </location>
</feature>
<reference evidence="6 7" key="1">
    <citation type="submission" date="2023-10" db="EMBL/GenBank/DDBJ databases">
        <title>Psychrosphaera aquimaarina strain SW33 isolated from seawater.</title>
        <authorList>
            <person name="Bayburt H."/>
            <person name="Kim J.M."/>
            <person name="Choi B.J."/>
            <person name="Jeon C.O."/>
        </authorList>
    </citation>
    <scope>NUCLEOTIDE SEQUENCE [LARGE SCALE GENOMIC DNA]</scope>
    <source>
        <strain evidence="6 7">KCTC 52743</strain>
    </source>
</reference>
<dbReference type="SUPFAM" id="SSF52540">
    <property type="entry name" value="P-loop containing nucleoside triphosphate hydrolases"/>
    <property type="match status" value="1"/>
</dbReference>
<dbReference type="CDD" id="cd03264">
    <property type="entry name" value="ABC_drug_resistance_like"/>
    <property type="match status" value="1"/>
</dbReference>
<dbReference type="EMBL" id="JAWCUA010000007">
    <property type="protein sequence ID" value="MDU0113448.1"/>
    <property type="molecule type" value="Genomic_DNA"/>
</dbReference>
<evidence type="ECO:0000313" key="6">
    <source>
        <dbReference type="EMBL" id="MDU0113448.1"/>
    </source>
</evidence>